<dbReference type="AlphaFoldDB" id="A0AAP0DPS0"/>
<evidence type="ECO:0000313" key="4">
    <source>
        <dbReference type="Proteomes" id="UP001408789"/>
    </source>
</evidence>
<sequence length="244" mass="28093">MTKTTSTVTNDTTKKSKSMKQSSSKDLEKMDVEDLSTNSNDNDYQEGTEEDNISYDKQVGSKRKYKKRAKKAYCWKYFDEDFEEGTGWDGMIMTKEEEEKILEEILGEVKTEMQVVVNEYENLYQMGTTTTTVRKESVPIRSGKNAWMSNYESRHQDAQTFGKKSELEKYLKDEVEEETEDFDILKWWKYNESRYPTLVKMGKDILAIPISSVASEAAFSIGGRVIEPCRSSLSPQIVKALICS</sequence>
<reference evidence="3 4" key="1">
    <citation type="submission" date="2024-04" db="EMBL/GenBank/DDBJ databases">
        <title>The reference genome of an endangered Asteraceae, Deinandra increscens subsp. villosa, native to the Central Coast of California.</title>
        <authorList>
            <person name="Guilliams M."/>
            <person name="Hasenstab-Lehman K."/>
            <person name="Meyer R."/>
            <person name="Mcevoy S."/>
        </authorList>
    </citation>
    <scope>NUCLEOTIDE SEQUENCE [LARGE SCALE GENOMIC DNA]</scope>
    <source>
        <tissue evidence="3">Leaf</tissue>
    </source>
</reference>
<dbReference type="PANTHER" id="PTHR23272">
    <property type="entry name" value="BED FINGER-RELATED"/>
    <property type="match status" value="1"/>
</dbReference>
<name>A0AAP0DPS0_9ASTR</name>
<evidence type="ECO:0000313" key="3">
    <source>
        <dbReference type="EMBL" id="KAK9076983.1"/>
    </source>
</evidence>
<dbReference type="SUPFAM" id="SSF53098">
    <property type="entry name" value="Ribonuclease H-like"/>
    <property type="match status" value="1"/>
</dbReference>
<dbReference type="EMBL" id="JBCNJP010000007">
    <property type="protein sequence ID" value="KAK9076983.1"/>
    <property type="molecule type" value="Genomic_DNA"/>
</dbReference>
<dbReference type="PANTHER" id="PTHR23272:SF184">
    <property type="entry name" value="OS03G0311250 PROTEIN"/>
    <property type="match status" value="1"/>
</dbReference>
<feature type="compositionally biased region" description="Acidic residues" evidence="1">
    <location>
        <begin position="43"/>
        <end position="53"/>
    </location>
</feature>
<feature type="domain" description="HAT C-terminal dimerisation" evidence="2">
    <location>
        <begin position="166"/>
        <end position="244"/>
    </location>
</feature>
<organism evidence="3 4">
    <name type="scientific">Deinandra increscens subsp. villosa</name>
    <dbReference type="NCBI Taxonomy" id="3103831"/>
    <lineage>
        <taxon>Eukaryota</taxon>
        <taxon>Viridiplantae</taxon>
        <taxon>Streptophyta</taxon>
        <taxon>Embryophyta</taxon>
        <taxon>Tracheophyta</taxon>
        <taxon>Spermatophyta</taxon>
        <taxon>Magnoliopsida</taxon>
        <taxon>eudicotyledons</taxon>
        <taxon>Gunneridae</taxon>
        <taxon>Pentapetalae</taxon>
        <taxon>asterids</taxon>
        <taxon>campanulids</taxon>
        <taxon>Asterales</taxon>
        <taxon>Asteraceae</taxon>
        <taxon>Asteroideae</taxon>
        <taxon>Heliantheae alliance</taxon>
        <taxon>Madieae</taxon>
        <taxon>Madiinae</taxon>
        <taxon>Deinandra</taxon>
    </lineage>
</organism>
<proteinExistence type="predicted"/>
<dbReference type="InterPro" id="IPR008906">
    <property type="entry name" value="HATC_C_dom"/>
</dbReference>
<keyword evidence="4" id="KW-1185">Reference proteome</keyword>
<feature type="compositionally biased region" description="Basic and acidic residues" evidence="1">
    <location>
        <begin position="23"/>
        <end position="32"/>
    </location>
</feature>
<feature type="compositionally biased region" description="Low complexity" evidence="1">
    <location>
        <begin position="1"/>
        <end position="11"/>
    </location>
</feature>
<evidence type="ECO:0000256" key="1">
    <source>
        <dbReference type="SAM" id="MobiDB-lite"/>
    </source>
</evidence>
<comment type="caution">
    <text evidence="3">The sequence shown here is derived from an EMBL/GenBank/DDBJ whole genome shotgun (WGS) entry which is preliminary data.</text>
</comment>
<dbReference type="InterPro" id="IPR012337">
    <property type="entry name" value="RNaseH-like_sf"/>
</dbReference>
<dbReference type="Proteomes" id="UP001408789">
    <property type="component" value="Unassembled WGS sequence"/>
</dbReference>
<gene>
    <name evidence="3" type="ORF">SSX86_005318</name>
</gene>
<accession>A0AAP0DPS0</accession>
<protein>
    <recommendedName>
        <fullName evidence="2">HAT C-terminal dimerisation domain-containing protein</fullName>
    </recommendedName>
</protein>
<feature type="region of interest" description="Disordered" evidence="1">
    <location>
        <begin position="1"/>
        <end position="59"/>
    </location>
</feature>
<dbReference type="Pfam" id="PF05699">
    <property type="entry name" value="Dimer_Tnp_hAT"/>
    <property type="match status" value="1"/>
</dbReference>
<dbReference type="GO" id="GO:0046983">
    <property type="term" value="F:protein dimerization activity"/>
    <property type="evidence" value="ECO:0007669"/>
    <property type="project" value="InterPro"/>
</dbReference>
<evidence type="ECO:0000259" key="2">
    <source>
        <dbReference type="Pfam" id="PF05699"/>
    </source>
</evidence>